<feature type="domain" description="N-acetyltransferase" evidence="3">
    <location>
        <begin position="2"/>
        <end position="158"/>
    </location>
</feature>
<dbReference type="EMBL" id="QFKX01000001">
    <property type="protein sequence ID" value="PWH07545.1"/>
    <property type="molecule type" value="Genomic_DNA"/>
</dbReference>
<keyword evidence="5" id="KW-1185">Reference proteome</keyword>
<dbReference type="GO" id="GO:0016747">
    <property type="term" value="F:acyltransferase activity, transferring groups other than amino-acyl groups"/>
    <property type="evidence" value="ECO:0007669"/>
    <property type="project" value="InterPro"/>
</dbReference>
<name>A0A2U2RP25_9MICO</name>
<gene>
    <name evidence="4" type="ORF">DEO23_02640</name>
</gene>
<proteinExistence type="predicted"/>
<evidence type="ECO:0000259" key="3">
    <source>
        <dbReference type="PROSITE" id="PS51186"/>
    </source>
</evidence>
<keyword evidence="1 4" id="KW-0808">Transferase</keyword>
<dbReference type="PANTHER" id="PTHR43877">
    <property type="entry name" value="AMINOALKYLPHOSPHONATE N-ACETYLTRANSFERASE-RELATED-RELATED"/>
    <property type="match status" value="1"/>
</dbReference>
<keyword evidence="2" id="KW-0012">Acyltransferase</keyword>
<evidence type="ECO:0000256" key="2">
    <source>
        <dbReference type="ARBA" id="ARBA00023315"/>
    </source>
</evidence>
<dbReference type="Pfam" id="PF00583">
    <property type="entry name" value="Acetyltransf_1"/>
    <property type="match status" value="1"/>
</dbReference>
<reference evidence="4 5" key="1">
    <citation type="submission" date="2018-05" db="EMBL/GenBank/DDBJ databases">
        <title>Brachybacterium sp. M1HQ-2T, whole genome shotgun sequence.</title>
        <authorList>
            <person name="Tuo L."/>
        </authorList>
    </citation>
    <scope>NUCLEOTIDE SEQUENCE [LARGE SCALE GENOMIC DNA]</scope>
    <source>
        <strain evidence="4 5">M1HQ-2</strain>
    </source>
</reference>
<dbReference type="PROSITE" id="PS51186">
    <property type="entry name" value="GNAT"/>
    <property type="match status" value="1"/>
</dbReference>
<evidence type="ECO:0000256" key="1">
    <source>
        <dbReference type="ARBA" id="ARBA00022679"/>
    </source>
</evidence>
<evidence type="ECO:0000313" key="4">
    <source>
        <dbReference type="EMBL" id="PWH07545.1"/>
    </source>
</evidence>
<dbReference type="PANTHER" id="PTHR43877:SF2">
    <property type="entry name" value="AMINOALKYLPHOSPHONATE N-ACETYLTRANSFERASE-RELATED"/>
    <property type="match status" value="1"/>
</dbReference>
<dbReference type="RefSeq" id="WP_109274431.1">
    <property type="nucleotide sequence ID" value="NZ_QFKX01000001.1"/>
</dbReference>
<dbReference type="InterPro" id="IPR050832">
    <property type="entry name" value="Bact_Acetyltransf"/>
</dbReference>
<comment type="caution">
    <text evidence="4">The sequence shown here is derived from an EMBL/GenBank/DDBJ whole genome shotgun (WGS) entry which is preliminary data.</text>
</comment>
<dbReference type="InterPro" id="IPR000182">
    <property type="entry name" value="GNAT_dom"/>
</dbReference>
<protein>
    <submittedName>
        <fullName evidence="4">N-acetyltransferase</fullName>
    </submittedName>
</protein>
<dbReference type="SUPFAM" id="SSF55729">
    <property type="entry name" value="Acyl-CoA N-acyltransferases (Nat)"/>
    <property type="match status" value="1"/>
</dbReference>
<dbReference type="Proteomes" id="UP000245590">
    <property type="component" value="Unassembled WGS sequence"/>
</dbReference>
<dbReference type="InterPro" id="IPR016181">
    <property type="entry name" value="Acyl_CoA_acyltransferase"/>
</dbReference>
<dbReference type="AlphaFoldDB" id="A0A2U2RP25"/>
<dbReference type="OrthoDB" id="3190820at2"/>
<sequence length="159" mass="17130">MISARRLGPEDWEIWRGLRLRALDQAPEAFGTTLEEAVGADSPSHWRAALEGAMTGFVVEDDGVPAAIGRLLIEVDPDAPVELISVWVDPAHRGRGLGRALIAAALDHLAARRPGTRLRLAVVETNAPARRLYESCGFAVIGPNPEDDAELLMEHAGAR</sequence>
<evidence type="ECO:0000313" key="5">
    <source>
        <dbReference type="Proteomes" id="UP000245590"/>
    </source>
</evidence>
<dbReference type="Gene3D" id="3.40.630.30">
    <property type="match status" value="1"/>
</dbReference>
<organism evidence="4 5">
    <name type="scientific">Brachybacterium endophyticum</name>
    <dbReference type="NCBI Taxonomy" id="2182385"/>
    <lineage>
        <taxon>Bacteria</taxon>
        <taxon>Bacillati</taxon>
        <taxon>Actinomycetota</taxon>
        <taxon>Actinomycetes</taxon>
        <taxon>Micrococcales</taxon>
        <taxon>Dermabacteraceae</taxon>
        <taxon>Brachybacterium</taxon>
    </lineage>
</organism>
<accession>A0A2U2RP25</accession>
<dbReference type="CDD" id="cd04301">
    <property type="entry name" value="NAT_SF"/>
    <property type="match status" value="1"/>
</dbReference>